<sequence length="194" mass="19497">MFRIDNSSAVANMPAPAAAGTPGYFSEGNPAAGEAATIVSGDWLNIVQEEIAAPIEETGGTLDKTNPHQLLAAIKSLIGTGVVASFAGSLGATGWVKLPFGLILQWGQATLPVASATISTASVSLPVAFPNACAVAIGNAGRAASSAHGYYPSITTATLAAGTFNLIGDTLSGGQSNVVNFDQTVPVSWFAIGY</sequence>
<dbReference type="STRING" id="153496.A0U89_06930"/>
<evidence type="ECO:0000259" key="1">
    <source>
        <dbReference type="Pfam" id="PF21882"/>
    </source>
</evidence>
<dbReference type="KEGG" id="kba:A0U89_06930"/>
<feature type="domain" description="Putative tail fiber protein gp53-like C-terminal" evidence="1">
    <location>
        <begin position="97"/>
        <end position="194"/>
    </location>
</feature>
<dbReference type="AlphaFoldDB" id="A0A1D8UTD1"/>
<name>A0A1D8UTD1_9PROT</name>
<dbReference type="InterPro" id="IPR054075">
    <property type="entry name" value="Gp53-like_C"/>
</dbReference>
<accession>A0A1D8UTD1</accession>
<keyword evidence="3" id="KW-1185">Reference proteome</keyword>
<proteinExistence type="predicted"/>
<organism evidence="2 3">
    <name type="scientific">Kozakia baliensis</name>
    <dbReference type="NCBI Taxonomy" id="153496"/>
    <lineage>
        <taxon>Bacteria</taxon>
        <taxon>Pseudomonadati</taxon>
        <taxon>Pseudomonadota</taxon>
        <taxon>Alphaproteobacteria</taxon>
        <taxon>Acetobacterales</taxon>
        <taxon>Acetobacteraceae</taxon>
        <taxon>Kozakia</taxon>
    </lineage>
</organism>
<dbReference type="OrthoDB" id="7285474at2"/>
<gene>
    <name evidence="2" type="ORF">A0U89_06930</name>
</gene>
<dbReference type="EMBL" id="CP014674">
    <property type="protein sequence ID" value="AOX16911.1"/>
    <property type="molecule type" value="Genomic_DNA"/>
</dbReference>
<reference evidence="2 3" key="1">
    <citation type="journal article" date="2016" name="Microb. Cell Fact.">
        <title>Dissection of exopolysaccharide biosynthesis in Kozakia baliensis.</title>
        <authorList>
            <person name="Brandt J.U."/>
            <person name="Jakob F."/>
            <person name="Behr J."/>
            <person name="Geissler A.J."/>
            <person name="Vogel R.F."/>
        </authorList>
    </citation>
    <scope>NUCLEOTIDE SEQUENCE [LARGE SCALE GENOMIC DNA]</scope>
    <source>
        <strain evidence="2 3">DSM 14400</strain>
    </source>
</reference>
<dbReference type="Proteomes" id="UP000179145">
    <property type="component" value="Chromosome"/>
</dbReference>
<dbReference type="RefSeq" id="WP_070402612.1">
    <property type="nucleotide sequence ID" value="NZ_BJVW01000003.1"/>
</dbReference>
<evidence type="ECO:0000313" key="2">
    <source>
        <dbReference type="EMBL" id="AOX16911.1"/>
    </source>
</evidence>
<dbReference type="Gene3D" id="2.60.40.3940">
    <property type="match status" value="1"/>
</dbReference>
<dbReference type="Pfam" id="PF21882">
    <property type="entry name" value="Gp53-like_C"/>
    <property type="match status" value="1"/>
</dbReference>
<evidence type="ECO:0000313" key="3">
    <source>
        <dbReference type="Proteomes" id="UP000179145"/>
    </source>
</evidence>
<protein>
    <recommendedName>
        <fullName evidence="1">Putative tail fiber protein gp53-like C-terminal domain-containing protein</fullName>
    </recommendedName>
</protein>